<keyword evidence="2" id="KW-0677">Repeat</keyword>
<keyword evidence="5" id="KW-1185">Reference proteome</keyword>
<keyword evidence="1" id="KW-0433">Leucine-rich repeat</keyword>
<dbReference type="AlphaFoldDB" id="A0A103UCV4"/>
<dbReference type="EMBL" id="LEKV01006920">
    <property type="protein sequence ID" value="KVH33246.1"/>
    <property type="molecule type" value="Genomic_DNA"/>
</dbReference>
<sequence length="338" mass="39371">MPSLAHLLYLRKLKLCYCNIVEVPDSIGGLSCLKYLYLDGNNFTSLPGSLSQLYHLHKLQLFGCKKLEMLPELPPNLNILFAPYCTSLYQHPPSDFNIQSSFAMFFKGCPKSFRNVSIESAVCMCQPPLDLNSSITSHSCRNQISFLQFMEFPSNIREIFGGQDIYHLDIKYHGNRIPQWFTDTRMGNHFQYDLPPNFCYNKLRGFGFCVVLTLKKYFHDHFKYNNIPNYHVDNFDGTSLVDHYPFVYPSTEISKSNIIWFCFQSWISSGWHEAKNFVTFSFEHGDDVEVKECGFRLVFDEDIEEKTNFSLIQELPTPTQKGGAIEMWRNNRRFYLSS</sequence>
<reference evidence="4 5" key="1">
    <citation type="journal article" date="2016" name="Sci. Rep.">
        <title>The genome sequence of the outbreeding globe artichoke constructed de novo incorporating a phase-aware low-pass sequencing strategy of F1 progeny.</title>
        <authorList>
            <person name="Scaglione D."/>
            <person name="Reyes-Chin-Wo S."/>
            <person name="Acquadro A."/>
            <person name="Froenicke L."/>
            <person name="Portis E."/>
            <person name="Beitel C."/>
            <person name="Tirone M."/>
            <person name="Mauro R."/>
            <person name="Lo Monaco A."/>
            <person name="Mauromicale G."/>
            <person name="Faccioli P."/>
            <person name="Cattivelli L."/>
            <person name="Rieseberg L."/>
            <person name="Michelmore R."/>
            <person name="Lanteri S."/>
        </authorList>
    </citation>
    <scope>NUCLEOTIDE SEQUENCE [LARGE SCALE GENOMIC DNA]</scope>
    <source>
        <strain evidence="4">2C</strain>
    </source>
</reference>
<dbReference type="Pfam" id="PF20160">
    <property type="entry name" value="C-JID"/>
    <property type="match status" value="1"/>
</dbReference>
<dbReference type="InterPro" id="IPR045344">
    <property type="entry name" value="C-JID"/>
</dbReference>
<feature type="domain" description="C-JID" evidence="3">
    <location>
        <begin position="173"/>
        <end position="304"/>
    </location>
</feature>
<evidence type="ECO:0000256" key="1">
    <source>
        <dbReference type="ARBA" id="ARBA00022614"/>
    </source>
</evidence>
<dbReference type="SUPFAM" id="SSF52058">
    <property type="entry name" value="L domain-like"/>
    <property type="match status" value="1"/>
</dbReference>
<gene>
    <name evidence="4" type="ORF">Ccrd_025824</name>
</gene>
<dbReference type="Pfam" id="PF13855">
    <property type="entry name" value="LRR_8"/>
    <property type="match status" value="1"/>
</dbReference>
<dbReference type="InterPro" id="IPR032675">
    <property type="entry name" value="LRR_dom_sf"/>
</dbReference>
<evidence type="ECO:0000259" key="3">
    <source>
        <dbReference type="Pfam" id="PF20160"/>
    </source>
</evidence>
<evidence type="ECO:0000313" key="5">
    <source>
        <dbReference type="Proteomes" id="UP000243975"/>
    </source>
</evidence>
<dbReference type="Proteomes" id="UP000243975">
    <property type="component" value="Unassembled WGS sequence"/>
</dbReference>
<evidence type="ECO:0000313" key="4">
    <source>
        <dbReference type="EMBL" id="KVH33246.1"/>
    </source>
</evidence>
<comment type="caution">
    <text evidence="4">The sequence shown here is derived from an EMBL/GenBank/DDBJ whole genome shotgun (WGS) entry which is preliminary data.</text>
</comment>
<dbReference type="OMA" id="IESAVCM"/>
<dbReference type="Gramene" id="KVH33246">
    <property type="protein sequence ID" value="KVH33246"/>
    <property type="gene ID" value="Ccrd_025824"/>
</dbReference>
<accession>A0A103UCV4</accession>
<proteinExistence type="predicted"/>
<dbReference type="PROSITE" id="PS51450">
    <property type="entry name" value="LRR"/>
    <property type="match status" value="1"/>
</dbReference>
<dbReference type="Gene3D" id="3.80.10.10">
    <property type="entry name" value="Ribonuclease Inhibitor"/>
    <property type="match status" value="1"/>
</dbReference>
<protein>
    <submittedName>
        <fullName evidence="4">Leucine-rich repeat-containing protein</fullName>
    </submittedName>
</protein>
<dbReference type="PANTHER" id="PTHR16083:SF83">
    <property type="entry name" value="LEUCINE-RICH REPEAT-CONTAINING PROTEIN 40"/>
    <property type="match status" value="1"/>
</dbReference>
<evidence type="ECO:0000256" key="2">
    <source>
        <dbReference type="ARBA" id="ARBA00022737"/>
    </source>
</evidence>
<name>A0A103UCV4_CYNCS</name>
<dbReference type="PANTHER" id="PTHR16083">
    <property type="entry name" value="LEUCINE RICH REPEAT CONTAINING PROTEIN"/>
    <property type="match status" value="1"/>
</dbReference>
<organism evidence="4 5">
    <name type="scientific">Cynara cardunculus var. scolymus</name>
    <name type="common">Globe artichoke</name>
    <name type="synonym">Cynara scolymus</name>
    <dbReference type="NCBI Taxonomy" id="59895"/>
    <lineage>
        <taxon>Eukaryota</taxon>
        <taxon>Viridiplantae</taxon>
        <taxon>Streptophyta</taxon>
        <taxon>Embryophyta</taxon>
        <taxon>Tracheophyta</taxon>
        <taxon>Spermatophyta</taxon>
        <taxon>Magnoliopsida</taxon>
        <taxon>eudicotyledons</taxon>
        <taxon>Gunneridae</taxon>
        <taxon>Pentapetalae</taxon>
        <taxon>asterids</taxon>
        <taxon>campanulids</taxon>
        <taxon>Asterales</taxon>
        <taxon>Asteraceae</taxon>
        <taxon>Carduoideae</taxon>
        <taxon>Cardueae</taxon>
        <taxon>Carduinae</taxon>
        <taxon>Cynara</taxon>
    </lineage>
</organism>
<dbReference type="InterPro" id="IPR001611">
    <property type="entry name" value="Leu-rich_rpt"/>
</dbReference>